<dbReference type="Gene3D" id="2.30.29.30">
    <property type="entry name" value="Pleckstrin-homology domain (PH domain)/Phosphotyrosine-binding domain (PTB)"/>
    <property type="match status" value="1"/>
</dbReference>
<accession>A0A7S2ER20</accession>
<organism evidence="5">
    <name type="scientific">Ditylum brightwellii</name>
    <dbReference type="NCBI Taxonomy" id="49249"/>
    <lineage>
        <taxon>Eukaryota</taxon>
        <taxon>Sar</taxon>
        <taxon>Stramenopiles</taxon>
        <taxon>Ochrophyta</taxon>
        <taxon>Bacillariophyta</taxon>
        <taxon>Mediophyceae</taxon>
        <taxon>Lithodesmiophycidae</taxon>
        <taxon>Lithodesmiales</taxon>
        <taxon>Lithodesmiaceae</taxon>
        <taxon>Ditylum</taxon>
    </lineage>
</organism>
<evidence type="ECO:0000256" key="1">
    <source>
        <dbReference type="ARBA" id="ARBA00007210"/>
    </source>
</evidence>
<reference evidence="5" key="1">
    <citation type="submission" date="2021-01" db="EMBL/GenBank/DDBJ databases">
        <authorList>
            <person name="Corre E."/>
            <person name="Pelletier E."/>
            <person name="Niang G."/>
            <person name="Scheremetjew M."/>
            <person name="Finn R."/>
            <person name="Kale V."/>
            <person name="Holt S."/>
            <person name="Cochrane G."/>
            <person name="Meng A."/>
            <person name="Brown T."/>
            <person name="Cohen L."/>
        </authorList>
    </citation>
    <scope>NUCLEOTIDE SEQUENCE</scope>
    <source>
        <strain evidence="5">Pop2</strain>
    </source>
</reference>
<evidence type="ECO:0000256" key="2">
    <source>
        <dbReference type="ARBA" id="ARBA00022448"/>
    </source>
</evidence>
<feature type="region of interest" description="Disordered" evidence="4">
    <location>
        <begin position="40"/>
        <end position="64"/>
    </location>
</feature>
<dbReference type="InterPro" id="IPR016159">
    <property type="entry name" value="Cullin_repeat-like_dom_sf"/>
</dbReference>
<feature type="compositionally biased region" description="Low complexity" evidence="4">
    <location>
        <begin position="231"/>
        <end position="250"/>
    </location>
</feature>
<feature type="region of interest" description="Disordered" evidence="4">
    <location>
        <begin position="403"/>
        <end position="473"/>
    </location>
</feature>
<dbReference type="PANTHER" id="PTHR21426">
    <property type="entry name" value="EXOCYST COMPLEX COMPONENT 8"/>
    <property type="match status" value="1"/>
</dbReference>
<evidence type="ECO:0008006" key="6">
    <source>
        <dbReference type="Google" id="ProtNLM"/>
    </source>
</evidence>
<dbReference type="GO" id="GO:0000145">
    <property type="term" value="C:exocyst"/>
    <property type="evidence" value="ECO:0007669"/>
    <property type="project" value="InterPro"/>
</dbReference>
<feature type="compositionally biased region" description="Low complexity" evidence="4">
    <location>
        <begin position="416"/>
        <end position="426"/>
    </location>
</feature>
<comment type="similarity">
    <text evidence="1">Belongs to the EXO84 family.</text>
</comment>
<evidence type="ECO:0000256" key="4">
    <source>
        <dbReference type="SAM" id="MobiDB-lite"/>
    </source>
</evidence>
<dbReference type="GO" id="GO:0006887">
    <property type="term" value="P:exocytosis"/>
    <property type="evidence" value="ECO:0007669"/>
    <property type="project" value="UniProtKB-KW"/>
</dbReference>
<keyword evidence="3" id="KW-0268">Exocytosis</keyword>
<name>A0A7S2ER20_9STRA</name>
<sequence>MSSGAIAGGKELLVEKVTHIPNPAGYFIPKIAVQKKSIKGASNNNTNNPFGDDTNEDGGDGEAEEETVLRSMEASDMMRILDFNNVPEPPADCPMLHCEYDVNGKPTFPRRYVALRGGYLFYFDLADVSKNDDHPYRAAPLGVVPLTQTVVEFPPGGRRVFREHSDTEAQKGYEMEIKKRVRTGEEYNEKEFPPAYLAAESLGQRDGWAAALRVRAEVWKKDTVLRPGGVSTRSRAPAAKASPAAGASSRFGGLGASERSRGRRNSLLRPKPNAMDSISGLEGGDVAFMSEDEEADVNAALEQFGITGFKEEDWIDDFFQNHSEFDAPGMCEKLETWQNSVKLGLRGKVLEQYKYFVEGSKEMTTMGREVAALRGFVEQQQDCIETMKNIDFATAFADPMTEEYGYSSEESDGEDSVSSSDASNYSTESEWDGRSAKSGRSKKGLLSPKKQPTKRKDLITSSDENNDNNNKDPTLIEIPAWLNDSIEEISAYIRQCQYTDATDLLLKAKTEVTDILNQHDKLTDRKLSRKQLSTMTRILQSISNLTERMTHRLAEGLRRKNEALKQAAKRERADPLSVLAPLVSPICLNDDAIALSLLVKLGKPQDAATAYAARRSLLLMESLHERPISSAGTTGTMDVVIYAAQLSQSFFSCLAMAVEGFLDLFMEHGGTQKPHNALGRLDDDDQSSLHSTVGKKVPAGALAAIVLWCDSELLKFSAAFGGTRVLGNLQLAPPARGGVLNSTTLSASKKNLNQPPLQETITEQKIRLRQAEEMGEFAAAAALRQKITDMEQEERKNRAKGVGGGSTNDLRAAASSDNKDRQAAVEIAAKCVDQAFQFASENLDSIGLPLTPRLAYYIRSRLKGCEAEIATLLEGRWDHITFDWVNSNEMEGISDNRRQRIGELRATSTSTNQSDEV</sequence>
<feature type="compositionally biased region" description="Polar residues" evidence="4">
    <location>
        <begin position="40"/>
        <end position="49"/>
    </location>
</feature>
<gene>
    <name evidence="5" type="ORF">DBRI1063_LOCUS20910</name>
</gene>
<dbReference type="GO" id="GO:0006893">
    <property type="term" value="P:Golgi to plasma membrane transport"/>
    <property type="evidence" value="ECO:0007669"/>
    <property type="project" value="TreeGrafter"/>
</dbReference>
<evidence type="ECO:0000313" key="5">
    <source>
        <dbReference type="EMBL" id="CAD9349376.1"/>
    </source>
</evidence>
<feature type="compositionally biased region" description="Acidic residues" evidence="4">
    <location>
        <begin position="53"/>
        <end position="64"/>
    </location>
</feature>
<dbReference type="SUPFAM" id="SSF74788">
    <property type="entry name" value="Cullin repeat-like"/>
    <property type="match status" value="1"/>
</dbReference>
<dbReference type="AlphaFoldDB" id="A0A7S2ER20"/>
<feature type="region of interest" description="Disordered" evidence="4">
    <location>
        <begin position="791"/>
        <end position="817"/>
    </location>
</feature>
<dbReference type="InterPro" id="IPR011993">
    <property type="entry name" value="PH-like_dom_sf"/>
</dbReference>
<evidence type="ECO:0000256" key="3">
    <source>
        <dbReference type="ARBA" id="ARBA00022483"/>
    </source>
</evidence>
<proteinExistence type="inferred from homology"/>
<dbReference type="InterPro" id="IPR033961">
    <property type="entry name" value="Exo84"/>
</dbReference>
<dbReference type="EMBL" id="HBGN01032364">
    <property type="protein sequence ID" value="CAD9349376.1"/>
    <property type="molecule type" value="Transcribed_RNA"/>
</dbReference>
<dbReference type="PANTHER" id="PTHR21426:SF12">
    <property type="entry name" value="EXOCYST COMPLEX COMPONENT 8"/>
    <property type="match status" value="1"/>
</dbReference>
<dbReference type="GO" id="GO:0008104">
    <property type="term" value="P:intracellular protein localization"/>
    <property type="evidence" value="ECO:0007669"/>
    <property type="project" value="TreeGrafter"/>
</dbReference>
<protein>
    <recommendedName>
        <fullName evidence="6">PH domain-containing protein</fullName>
    </recommendedName>
</protein>
<keyword evidence="2" id="KW-0813">Transport</keyword>
<dbReference type="SUPFAM" id="SSF50729">
    <property type="entry name" value="PH domain-like"/>
    <property type="match status" value="1"/>
</dbReference>
<feature type="region of interest" description="Disordered" evidence="4">
    <location>
        <begin position="227"/>
        <end position="275"/>
    </location>
</feature>